<dbReference type="EMBL" id="GBXM01107026">
    <property type="protein sequence ID" value="JAH01551.1"/>
    <property type="molecule type" value="Transcribed_RNA"/>
</dbReference>
<reference evidence="1" key="2">
    <citation type="journal article" date="2015" name="Fish Shellfish Immunol.">
        <title>Early steps in the European eel (Anguilla anguilla)-Vibrio vulnificus interaction in the gills: Role of the RtxA13 toxin.</title>
        <authorList>
            <person name="Callol A."/>
            <person name="Pajuelo D."/>
            <person name="Ebbesson L."/>
            <person name="Teles M."/>
            <person name="MacKenzie S."/>
            <person name="Amaro C."/>
        </authorList>
    </citation>
    <scope>NUCLEOTIDE SEQUENCE</scope>
</reference>
<protein>
    <submittedName>
        <fullName evidence="1">Uncharacterized protein</fullName>
    </submittedName>
</protein>
<reference evidence="1" key="1">
    <citation type="submission" date="2014-11" db="EMBL/GenBank/DDBJ databases">
        <authorList>
            <person name="Amaro Gonzalez C."/>
        </authorList>
    </citation>
    <scope>NUCLEOTIDE SEQUENCE</scope>
</reference>
<evidence type="ECO:0000313" key="1">
    <source>
        <dbReference type="EMBL" id="JAH01551.1"/>
    </source>
</evidence>
<name>A0A0E9PA58_ANGAN</name>
<dbReference type="AlphaFoldDB" id="A0A0E9PA58"/>
<proteinExistence type="predicted"/>
<sequence length="19" mass="2321">MKQSTLQSYKIEYNALCNW</sequence>
<accession>A0A0E9PA58</accession>
<organism evidence="1">
    <name type="scientific">Anguilla anguilla</name>
    <name type="common">European freshwater eel</name>
    <name type="synonym">Muraena anguilla</name>
    <dbReference type="NCBI Taxonomy" id="7936"/>
    <lineage>
        <taxon>Eukaryota</taxon>
        <taxon>Metazoa</taxon>
        <taxon>Chordata</taxon>
        <taxon>Craniata</taxon>
        <taxon>Vertebrata</taxon>
        <taxon>Euteleostomi</taxon>
        <taxon>Actinopterygii</taxon>
        <taxon>Neopterygii</taxon>
        <taxon>Teleostei</taxon>
        <taxon>Anguilliformes</taxon>
        <taxon>Anguillidae</taxon>
        <taxon>Anguilla</taxon>
    </lineage>
</organism>